<gene>
    <name evidence="6" type="ORF">AOZ06_39735</name>
</gene>
<feature type="domain" description="HTH hxlR-type" evidence="5">
    <location>
        <begin position="11"/>
        <end position="109"/>
    </location>
</feature>
<keyword evidence="1" id="KW-0805">Transcription regulation</keyword>
<dbReference type="PANTHER" id="PTHR33204">
    <property type="entry name" value="TRANSCRIPTIONAL REGULATOR, MARR FAMILY"/>
    <property type="match status" value="1"/>
</dbReference>
<dbReference type="InterPro" id="IPR036390">
    <property type="entry name" value="WH_DNA-bd_sf"/>
</dbReference>
<evidence type="ECO:0000256" key="2">
    <source>
        <dbReference type="ARBA" id="ARBA00023125"/>
    </source>
</evidence>
<dbReference type="AlphaFoldDB" id="A0A0N9IAQ3"/>
<accession>A0A0N9IAQ3</accession>
<proteinExistence type="predicted"/>
<evidence type="ECO:0000313" key="7">
    <source>
        <dbReference type="Proteomes" id="UP000063699"/>
    </source>
</evidence>
<dbReference type="EMBL" id="CP012752">
    <property type="protein sequence ID" value="ALG12179.1"/>
    <property type="molecule type" value="Genomic_DNA"/>
</dbReference>
<dbReference type="Proteomes" id="UP000063699">
    <property type="component" value="Chromosome"/>
</dbReference>
<dbReference type="PANTHER" id="PTHR33204:SF18">
    <property type="entry name" value="TRANSCRIPTIONAL REGULATORY PROTEIN"/>
    <property type="match status" value="1"/>
</dbReference>
<sequence>MLGRTYDGQNCSVARALEVVGERWSLLIIRNAVFAGSTRFTQFQRQLRVAPNILSNRLARFVEAGLMRTRPVAGDSDLHEYVLTPQGLDLQPVIVALAEWGDRWAAPQGPPVIFVHDDCGGTVHSYLNCERCHAEPNPPEVTTRPGPGANKASGKPARR</sequence>
<evidence type="ECO:0000313" key="6">
    <source>
        <dbReference type="EMBL" id="ALG12179.1"/>
    </source>
</evidence>
<dbReference type="InterPro" id="IPR002577">
    <property type="entry name" value="HTH_HxlR"/>
</dbReference>
<name>A0A0N9IAQ3_9PSEU</name>
<dbReference type="SUPFAM" id="SSF46785">
    <property type="entry name" value="Winged helix' DNA-binding domain"/>
    <property type="match status" value="1"/>
</dbReference>
<reference evidence="6 7" key="1">
    <citation type="submission" date="2015-07" db="EMBL/GenBank/DDBJ databases">
        <title>Genome sequencing of Kibdelosporangium phytohabitans.</title>
        <authorList>
            <person name="Qin S."/>
            <person name="Xing K."/>
        </authorList>
    </citation>
    <scope>NUCLEOTIDE SEQUENCE [LARGE SCALE GENOMIC DNA]</scope>
    <source>
        <strain evidence="6 7">KLBMP1111</strain>
    </source>
</reference>
<dbReference type="RefSeq" id="WP_054294075.1">
    <property type="nucleotide sequence ID" value="NZ_CP012752.1"/>
</dbReference>
<keyword evidence="3" id="KW-0804">Transcription</keyword>
<evidence type="ECO:0000256" key="3">
    <source>
        <dbReference type="ARBA" id="ARBA00023163"/>
    </source>
</evidence>
<protein>
    <recommendedName>
        <fullName evidence="5">HTH hxlR-type domain-containing protein</fullName>
    </recommendedName>
</protein>
<dbReference type="STRING" id="860235.AOZ06_39735"/>
<evidence type="ECO:0000256" key="1">
    <source>
        <dbReference type="ARBA" id="ARBA00023015"/>
    </source>
</evidence>
<keyword evidence="7" id="KW-1185">Reference proteome</keyword>
<feature type="region of interest" description="Disordered" evidence="4">
    <location>
        <begin position="136"/>
        <end position="159"/>
    </location>
</feature>
<dbReference type="KEGG" id="kphy:AOZ06_39735"/>
<evidence type="ECO:0000259" key="5">
    <source>
        <dbReference type="PROSITE" id="PS51118"/>
    </source>
</evidence>
<dbReference type="OrthoDB" id="5181972at2"/>
<dbReference type="Gene3D" id="1.10.10.10">
    <property type="entry name" value="Winged helix-like DNA-binding domain superfamily/Winged helix DNA-binding domain"/>
    <property type="match status" value="1"/>
</dbReference>
<keyword evidence="2" id="KW-0238">DNA-binding</keyword>
<dbReference type="Pfam" id="PF01638">
    <property type="entry name" value="HxlR"/>
    <property type="match status" value="1"/>
</dbReference>
<dbReference type="PROSITE" id="PS51118">
    <property type="entry name" value="HTH_HXLR"/>
    <property type="match status" value="1"/>
</dbReference>
<dbReference type="GO" id="GO:0003677">
    <property type="term" value="F:DNA binding"/>
    <property type="evidence" value="ECO:0007669"/>
    <property type="project" value="UniProtKB-KW"/>
</dbReference>
<evidence type="ECO:0000256" key="4">
    <source>
        <dbReference type="SAM" id="MobiDB-lite"/>
    </source>
</evidence>
<dbReference type="InterPro" id="IPR036388">
    <property type="entry name" value="WH-like_DNA-bd_sf"/>
</dbReference>
<organism evidence="6 7">
    <name type="scientific">Kibdelosporangium phytohabitans</name>
    <dbReference type="NCBI Taxonomy" id="860235"/>
    <lineage>
        <taxon>Bacteria</taxon>
        <taxon>Bacillati</taxon>
        <taxon>Actinomycetota</taxon>
        <taxon>Actinomycetes</taxon>
        <taxon>Pseudonocardiales</taxon>
        <taxon>Pseudonocardiaceae</taxon>
        <taxon>Kibdelosporangium</taxon>
    </lineage>
</organism>